<feature type="transmembrane region" description="Helical" evidence="7">
    <location>
        <begin position="561"/>
        <end position="579"/>
    </location>
</feature>
<comment type="subcellular location">
    <subcellularLocation>
        <location evidence="1">Cell membrane</location>
        <topology evidence="1">Multi-pass membrane protein</topology>
    </subcellularLocation>
</comment>
<keyword evidence="2" id="KW-0813">Transport</keyword>
<feature type="compositionally biased region" description="Low complexity" evidence="6">
    <location>
        <begin position="126"/>
        <end position="137"/>
    </location>
</feature>
<dbReference type="InterPro" id="IPR011701">
    <property type="entry name" value="MFS"/>
</dbReference>
<feature type="domain" description="Major facilitator superfamily (MFS) profile" evidence="8">
    <location>
        <begin position="221"/>
        <end position="608"/>
    </location>
</feature>
<feature type="transmembrane region" description="Helical" evidence="7">
    <location>
        <begin position="225"/>
        <end position="247"/>
    </location>
</feature>
<evidence type="ECO:0000313" key="10">
    <source>
        <dbReference type="Proteomes" id="UP000184452"/>
    </source>
</evidence>
<evidence type="ECO:0000256" key="7">
    <source>
        <dbReference type="SAM" id="Phobius"/>
    </source>
</evidence>
<evidence type="ECO:0000256" key="2">
    <source>
        <dbReference type="ARBA" id="ARBA00022448"/>
    </source>
</evidence>
<dbReference type="PANTHER" id="PTHR43385">
    <property type="entry name" value="RIBOFLAVIN TRANSPORTER RIBJ"/>
    <property type="match status" value="1"/>
</dbReference>
<dbReference type="AlphaFoldDB" id="A0A1M6UBM6"/>
<feature type="transmembrane region" description="Helical" evidence="7">
    <location>
        <begin position="350"/>
        <end position="371"/>
    </location>
</feature>
<evidence type="ECO:0000256" key="4">
    <source>
        <dbReference type="ARBA" id="ARBA00022989"/>
    </source>
</evidence>
<protein>
    <submittedName>
        <fullName evidence="9">Predicted arabinose efflux permease, MFS family</fullName>
    </submittedName>
</protein>
<dbReference type="InterPro" id="IPR020846">
    <property type="entry name" value="MFS_dom"/>
</dbReference>
<dbReference type="PANTHER" id="PTHR43385:SF1">
    <property type="entry name" value="RIBOFLAVIN TRANSPORTER RIBJ"/>
    <property type="match status" value="1"/>
</dbReference>
<feature type="transmembrane region" description="Helical" evidence="7">
    <location>
        <begin position="319"/>
        <end position="338"/>
    </location>
</feature>
<keyword evidence="10" id="KW-1185">Reference proteome</keyword>
<keyword evidence="3 7" id="KW-0812">Transmembrane</keyword>
<sequence length="616" mass="61177">MTVPADPPPHPSVPPPRTPSDPRVPAGAAPPAGRARPRTPARPRRTAPRRTGSVLGPRRSVDEQARPGAGQAARPPGDGPPGDGPAGPGRTHGADPADAAVPSRAGTLPDAPGPGETAVGRDGGADARSAAHIAAAGLRPTGTPAGERGSVDADLSPGTGQGPSPSGLDGDARADAATPDPGTAAVPRRAGAEPRPRRWAHRWFRRGAGPGATGPGPVPGAHRALPALCVTVTVSQGVLFYAFPVLVPAVSADADWSPIALAAVFSGSQVLAALAAPLVGRWLRLRGPRPVMTAAAVLAAAALAAGALAPSLWAFAAAWQVAGLAAAGLFYPPAFAALTHWYRSARVRAVTALTLAGGFAGTVFAPLAVLLEAHLGWRGAFLVLAAVLALVVAPLHLWALRARWTPHGDPESGRRAVRGVVAGRAFWALTTALALGAFTVHAVVVDLVPFLSEQGFGTAEAAWILGATGIGQVLGRLVYAPWERRTGPGARAVAVLVVCAAGALLTAALALGGAAPAALFAAALAVGAGRGLLTLVQATAVADRWGPEHYTTLTSIMHTPLALAAALAPGVCALAAGAVGGYGPVFLALGAVALLGAALAPAGSPARPPAAAGDRG</sequence>
<dbReference type="EMBL" id="FQZK01000027">
    <property type="protein sequence ID" value="SHK66577.1"/>
    <property type="molecule type" value="Genomic_DNA"/>
</dbReference>
<feature type="transmembrane region" description="Helical" evidence="7">
    <location>
        <begin position="461"/>
        <end position="480"/>
    </location>
</feature>
<keyword evidence="5 7" id="KW-0472">Membrane</keyword>
<dbReference type="InterPro" id="IPR036259">
    <property type="entry name" value="MFS_trans_sf"/>
</dbReference>
<feature type="transmembrane region" description="Helical" evidence="7">
    <location>
        <begin position="421"/>
        <end position="441"/>
    </location>
</feature>
<dbReference type="PROSITE" id="PS50850">
    <property type="entry name" value="MFS"/>
    <property type="match status" value="1"/>
</dbReference>
<accession>A0A1M6UBM6</accession>
<dbReference type="Pfam" id="PF07690">
    <property type="entry name" value="MFS_1"/>
    <property type="match status" value="1"/>
</dbReference>
<feature type="transmembrane region" description="Helical" evidence="7">
    <location>
        <begin position="585"/>
        <end position="602"/>
    </location>
</feature>
<feature type="transmembrane region" description="Helical" evidence="7">
    <location>
        <begin position="377"/>
        <end position="400"/>
    </location>
</feature>
<dbReference type="Gene3D" id="1.20.1250.20">
    <property type="entry name" value="MFS general substrate transporter like domains"/>
    <property type="match status" value="2"/>
</dbReference>
<feature type="compositionally biased region" description="Low complexity" evidence="6">
    <location>
        <begin position="66"/>
        <end position="76"/>
    </location>
</feature>
<reference evidence="9 10" key="1">
    <citation type="submission" date="2016-11" db="EMBL/GenBank/DDBJ databases">
        <authorList>
            <person name="Jaros S."/>
            <person name="Januszkiewicz K."/>
            <person name="Wedrychowicz H."/>
        </authorList>
    </citation>
    <scope>NUCLEOTIDE SEQUENCE [LARGE SCALE GENOMIC DNA]</scope>
    <source>
        <strain evidence="9 10">CGMCC 4.5723</strain>
    </source>
</reference>
<evidence type="ECO:0000313" key="9">
    <source>
        <dbReference type="EMBL" id="SHK66577.1"/>
    </source>
</evidence>
<evidence type="ECO:0000256" key="3">
    <source>
        <dbReference type="ARBA" id="ARBA00022692"/>
    </source>
</evidence>
<proteinExistence type="predicted"/>
<dbReference type="GO" id="GO:0005886">
    <property type="term" value="C:plasma membrane"/>
    <property type="evidence" value="ECO:0007669"/>
    <property type="project" value="UniProtKB-SubCell"/>
</dbReference>
<feature type="compositionally biased region" description="Low complexity" evidence="6">
    <location>
        <begin position="21"/>
        <end position="34"/>
    </location>
</feature>
<dbReference type="SUPFAM" id="SSF103473">
    <property type="entry name" value="MFS general substrate transporter"/>
    <property type="match status" value="1"/>
</dbReference>
<evidence type="ECO:0000256" key="1">
    <source>
        <dbReference type="ARBA" id="ARBA00004651"/>
    </source>
</evidence>
<keyword evidence="4 7" id="KW-1133">Transmembrane helix</keyword>
<feature type="region of interest" description="Disordered" evidence="6">
    <location>
        <begin position="1"/>
        <end position="216"/>
    </location>
</feature>
<name>A0A1M6UBM6_9ACTN</name>
<evidence type="ECO:0000259" key="8">
    <source>
        <dbReference type="PROSITE" id="PS50850"/>
    </source>
</evidence>
<feature type="compositionally biased region" description="Pro residues" evidence="6">
    <location>
        <begin position="1"/>
        <end position="19"/>
    </location>
</feature>
<feature type="transmembrane region" description="Helical" evidence="7">
    <location>
        <begin position="259"/>
        <end position="279"/>
    </location>
</feature>
<organism evidence="9 10">
    <name type="scientific">Nocardiopsis flavescens</name>
    <dbReference type="NCBI Taxonomy" id="758803"/>
    <lineage>
        <taxon>Bacteria</taxon>
        <taxon>Bacillati</taxon>
        <taxon>Actinomycetota</taxon>
        <taxon>Actinomycetes</taxon>
        <taxon>Streptosporangiales</taxon>
        <taxon>Nocardiopsidaceae</taxon>
        <taxon>Nocardiopsis</taxon>
    </lineage>
</organism>
<dbReference type="InterPro" id="IPR052983">
    <property type="entry name" value="MFS_Riboflavin_Transporter"/>
</dbReference>
<feature type="compositionally biased region" description="Basic residues" evidence="6">
    <location>
        <begin position="35"/>
        <end position="48"/>
    </location>
</feature>
<feature type="transmembrane region" description="Helical" evidence="7">
    <location>
        <begin position="291"/>
        <end position="313"/>
    </location>
</feature>
<feature type="transmembrane region" description="Helical" evidence="7">
    <location>
        <begin position="492"/>
        <end position="511"/>
    </location>
</feature>
<gene>
    <name evidence="9" type="ORF">SAMN05421803_12720</name>
</gene>
<dbReference type="Proteomes" id="UP000184452">
    <property type="component" value="Unassembled WGS sequence"/>
</dbReference>
<evidence type="ECO:0000256" key="6">
    <source>
        <dbReference type="SAM" id="MobiDB-lite"/>
    </source>
</evidence>
<feature type="compositionally biased region" description="Low complexity" evidence="6">
    <location>
        <begin position="156"/>
        <end position="189"/>
    </location>
</feature>
<evidence type="ECO:0000256" key="5">
    <source>
        <dbReference type="ARBA" id="ARBA00023136"/>
    </source>
</evidence>
<dbReference type="GO" id="GO:0022857">
    <property type="term" value="F:transmembrane transporter activity"/>
    <property type="evidence" value="ECO:0007669"/>
    <property type="project" value="InterPro"/>
</dbReference>